<evidence type="ECO:0000313" key="3">
    <source>
        <dbReference type="Proteomes" id="UP000236735"/>
    </source>
</evidence>
<accession>A0A1H5W576</accession>
<gene>
    <name evidence="2" type="ORF">SAMN05216354_2209</name>
</gene>
<dbReference type="Proteomes" id="UP000236735">
    <property type="component" value="Unassembled WGS sequence"/>
</dbReference>
<dbReference type="RefSeq" id="WP_146063156.1">
    <property type="nucleotide sequence ID" value="NZ_FNUV01000005.1"/>
</dbReference>
<dbReference type="AlphaFoldDB" id="A0A1H5W576"/>
<evidence type="ECO:0000313" key="2">
    <source>
        <dbReference type="EMBL" id="SEF93977.1"/>
    </source>
</evidence>
<feature type="region of interest" description="Disordered" evidence="1">
    <location>
        <begin position="207"/>
        <end position="229"/>
    </location>
</feature>
<dbReference type="EMBL" id="FNUV01000005">
    <property type="protein sequence ID" value="SEF93977.1"/>
    <property type="molecule type" value="Genomic_DNA"/>
</dbReference>
<organism evidence="2 3">
    <name type="scientific">Xylanibacter ruminicola</name>
    <name type="common">Prevotella ruminicola</name>
    <dbReference type="NCBI Taxonomy" id="839"/>
    <lineage>
        <taxon>Bacteria</taxon>
        <taxon>Pseudomonadati</taxon>
        <taxon>Bacteroidota</taxon>
        <taxon>Bacteroidia</taxon>
        <taxon>Bacteroidales</taxon>
        <taxon>Prevotellaceae</taxon>
        <taxon>Xylanibacter</taxon>
    </lineage>
</organism>
<reference evidence="2 3" key="1">
    <citation type="submission" date="2016-10" db="EMBL/GenBank/DDBJ databases">
        <authorList>
            <person name="de Groot N.N."/>
        </authorList>
    </citation>
    <scope>NUCLEOTIDE SEQUENCE [LARGE SCALE GENOMIC DNA]</scope>
    <source>
        <strain evidence="2 3">AR32</strain>
    </source>
</reference>
<protein>
    <submittedName>
        <fullName evidence="2">Uncharacterized protein</fullName>
    </submittedName>
</protein>
<proteinExistence type="predicted"/>
<evidence type="ECO:0000256" key="1">
    <source>
        <dbReference type="SAM" id="MobiDB-lite"/>
    </source>
</evidence>
<sequence>MGWLSLATRILPKVWRAGSKATSTLWHGGSTVLGAGGKALTVAARNPKATAATGVATFAGWRMLDHPEESLGTAVGKTVRGAVDQSGDFAHDAVNGFTGENTVEQVKDTASNVVDGLQETVSETKSVLGSLGNTLQGIGSSLGNLLGGGLNMFSNFFSNLTNGKISGLGIGGLIAAGYLMFGRSGLLGKIGGALLAMMMISGNSRQQAPAVAQENTQQQSQEQQHGMRR</sequence>
<feature type="compositionally biased region" description="Low complexity" evidence="1">
    <location>
        <begin position="213"/>
        <end position="229"/>
    </location>
</feature>
<name>A0A1H5W576_XYLRU</name>